<feature type="compositionally biased region" description="Polar residues" evidence="1">
    <location>
        <begin position="110"/>
        <end position="120"/>
    </location>
</feature>
<evidence type="ECO:0000313" key="3">
    <source>
        <dbReference type="RefSeq" id="XP_024871721.1"/>
    </source>
</evidence>
<sequence length="142" mass="16629">MFIRTECEVEILEEYAEDDCVYDDNLLPETTIQQSITQRITECAKDDYAYDDNLLTETNIQGPIITKQRITEKKEVNNHVSITNMKEVKISLPRLVLPKKRIPLRDKTNIDSSSTTNKSSFLPKKVRQVRRRQNRQICKNNN</sequence>
<gene>
    <name evidence="3" type="primary">LOC112454514</name>
</gene>
<evidence type="ECO:0000313" key="2">
    <source>
        <dbReference type="Proteomes" id="UP000504618"/>
    </source>
</evidence>
<dbReference type="RefSeq" id="XP_024871721.1">
    <property type="nucleotide sequence ID" value="XM_025015953.1"/>
</dbReference>
<protein>
    <submittedName>
        <fullName evidence="3">Uncharacterized protein LOC112454514</fullName>
    </submittedName>
</protein>
<organism evidence="2 3">
    <name type="scientific">Temnothorax curvispinosus</name>
    <dbReference type="NCBI Taxonomy" id="300111"/>
    <lineage>
        <taxon>Eukaryota</taxon>
        <taxon>Metazoa</taxon>
        <taxon>Ecdysozoa</taxon>
        <taxon>Arthropoda</taxon>
        <taxon>Hexapoda</taxon>
        <taxon>Insecta</taxon>
        <taxon>Pterygota</taxon>
        <taxon>Neoptera</taxon>
        <taxon>Endopterygota</taxon>
        <taxon>Hymenoptera</taxon>
        <taxon>Apocrita</taxon>
        <taxon>Aculeata</taxon>
        <taxon>Formicoidea</taxon>
        <taxon>Formicidae</taxon>
        <taxon>Myrmicinae</taxon>
        <taxon>Temnothorax</taxon>
    </lineage>
</organism>
<feature type="region of interest" description="Disordered" evidence="1">
    <location>
        <begin position="106"/>
        <end position="142"/>
    </location>
</feature>
<dbReference type="GeneID" id="112454514"/>
<feature type="compositionally biased region" description="Basic residues" evidence="1">
    <location>
        <begin position="124"/>
        <end position="134"/>
    </location>
</feature>
<name>A0A6J1PR05_9HYME</name>
<reference evidence="3" key="1">
    <citation type="submission" date="2025-08" db="UniProtKB">
        <authorList>
            <consortium name="RefSeq"/>
        </authorList>
    </citation>
    <scope>IDENTIFICATION</scope>
    <source>
        <tissue evidence="3">Whole body</tissue>
    </source>
</reference>
<accession>A0A6J1PR05</accession>
<dbReference type="AlphaFoldDB" id="A0A6J1PR05"/>
<proteinExistence type="predicted"/>
<evidence type="ECO:0000256" key="1">
    <source>
        <dbReference type="SAM" id="MobiDB-lite"/>
    </source>
</evidence>
<keyword evidence="2" id="KW-1185">Reference proteome</keyword>
<dbReference type="Proteomes" id="UP000504618">
    <property type="component" value="Unplaced"/>
</dbReference>